<organism evidence="1 2">
    <name type="scientific">Aequorivita marisscotiae</name>
    <dbReference type="NCBI Taxonomy" id="3040348"/>
    <lineage>
        <taxon>Bacteria</taxon>
        <taxon>Pseudomonadati</taxon>
        <taxon>Bacteroidota</taxon>
        <taxon>Flavobacteriia</taxon>
        <taxon>Flavobacteriales</taxon>
        <taxon>Flavobacteriaceae</taxon>
        <taxon>Aequorivita</taxon>
    </lineage>
</organism>
<dbReference type="RefSeq" id="WP_279448706.1">
    <property type="nucleotide sequence ID" value="NZ_CP122379.1"/>
</dbReference>
<reference evidence="1 2" key="1">
    <citation type="submission" date="2023-04" db="EMBL/GenBank/DDBJ databases">
        <title>Taxonomic identification of the Arctic strain Aequorivita sp. nov. and transcriptomic analysis in response to temperature stress.</title>
        <authorList>
            <person name="Liu W."/>
            <person name="Cong B."/>
            <person name="Lin J."/>
        </authorList>
    </citation>
    <scope>NUCLEOTIDE SEQUENCE [LARGE SCALE GENOMIC DNA]</scope>
    <source>
        <strain evidence="1 2">Ant34-E75</strain>
    </source>
</reference>
<dbReference type="Proteomes" id="UP001238523">
    <property type="component" value="Chromosome"/>
</dbReference>
<accession>A0ABY8KT86</accession>
<name>A0ABY8KT86_9FLAO</name>
<evidence type="ECO:0000313" key="1">
    <source>
        <dbReference type="EMBL" id="WGF92641.1"/>
    </source>
</evidence>
<gene>
    <name evidence="1" type="ORF">QCQ61_00270</name>
</gene>
<protein>
    <submittedName>
        <fullName evidence="1">Uncharacterized protein</fullName>
    </submittedName>
</protein>
<dbReference type="EMBL" id="CP122379">
    <property type="protein sequence ID" value="WGF92641.1"/>
    <property type="molecule type" value="Genomic_DNA"/>
</dbReference>
<sequence length="58" mass="6472">MKGTIGGINLYETNNGERLDSEAGGVLVKANKRDLCEPWRMLRNLNVAVRANFYNCEG</sequence>
<keyword evidence="2" id="KW-1185">Reference proteome</keyword>
<proteinExistence type="predicted"/>
<evidence type="ECO:0000313" key="2">
    <source>
        <dbReference type="Proteomes" id="UP001238523"/>
    </source>
</evidence>